<dbReference type="RefSeq" id="WP_146438133.1">
    <property type="nucleotide sequence ID" value="NZ_SJPL01000001.1"/>
</dbReference>
<organism evidence="3 4">
    <name type="scientific">Crateriforma conspicua</name>
    <dbReference type="NCBI Taxonomy" id="2527996"/>
    <lineage>
        <taxon>Bacteria</taxon>
        <taxon>Pseudomonadati</taxon>
        <taxon>Planctomycetota</taxon>
        <taxon>Planctomycetia</taxon>
        <taxon>Planctomycetales</taxon>
        <taxon>Planctomycetaceae</taxon>
        <taxon>Crateriforma</taxon>
    </lineage>
</organism>
<sequence>MPTIRHTSAVALRWMWLTAVLFLAALYLLSGLTVPPSPVATEPKNVSAASLMPSASSPDPLSELPADLRDVVVQLNQARANRLADLDLESADVADWTTICRRLSLSLVGTGMSMQEIRQLQSLTESERTARHLRNLLSSTRHHDYWAERYTRFLVGAEEGPFLVFRRRRFRHWLADQFASNRRYDGIVRDLITAEGLWTDRPEVNFYTVTYDSGDDGPDPIRLAARTSRVFLGLRIDCLQCHDDFLGNVSLGDADDLRFGTQQDFHQLAAFFTAARSNGLQGVRNGPVDYQYKYLDSDQEESVPAAVPFGEAWMPESGNPRRRLATWLTSPDNRQAARSAVSHVWALLFGRARGESVDNLPLDEPMDAETKILVDDFIANGFDLRRLIAAIVMSDEFRVDSRAGFHVTARHDAAGAVFPLVRLRPEQIAGSVIQSSRVHTIDRDSSFLVQLQKFGGTNDFLKRYGDRGEDEFAADATTISQRLVMLNGKLVDESVDYNPVLNASAHVLMFSGDDDEIVRNAYWCVLNRPPDQEESDHFVARLDATDYRRGAIEDLFWTLLNSSEFAWNH</sequence>
<accession>A0A5C5XZG3</accession>
<dbReference type="InterPro" id="IPR022655">
    <property type="entry name" value="DUF1553"/>
</dbReference>
<dbReference type="Pfam" id="PF07583">
    <property type="entry name" value="PSCyt2"/>
    <property type="match status" value="1"/>
</dbReference>
<evidence type="ECO:0000313" key="3">
    <source>
        <dbReference type="EMBL" id="TWT68118.1"/>
    </source>
</evidence>
<proteinExistence type="predicted"/>
<feature type="domain" description="DUF1553" evidence="2">
    <location>
        <begin position="321"/>
        <end position="437"/>
    </location>
</feature>
<name>A0A5C5XZG3_9PLAN</name>
<evidence type="ECO:0000313" key="4">
    <source>
        <dbReference type="Proteomes" id="UP000317238"/>
    </source>
</evidence>
<keyword evidence="4" id="KW-1185">Reference proteome</keyword>
<dbReference type="Pfam" id="PF07587">
    <property type="entry name" value="PSD1"/>
    <property type="match status" value="1"/>
</dbReference>
<comment type="caution">
    <text evidence="3">The sequence shown here is derived from an EMBL/GenBank/DDBJ whole genome shotgun (WGS) entry which is preliminary data.</text>
</comment>
<gene>
    <name evidence="3" type="ORF">Pan14r_03570</name>
</gene>
<feature type="domain" description="DUF1549" evidence="1">
    <location>
        <begin position="80"/>
        <end position="274"/>
    </location>
</feature>
<dbReference type="EMBL" id="SJPL01000001">
    <property type="protein sequence ID" value="TWT68118.1"/>
    <property type="molecule type" value="Genomic_DNA"/>
</dbReference>
<evidence type="ECO:0008006" key="5">
    <source>
        <dbReference type="Google" id="ProtNLM"/>
    </source>
</evidence>
<dbReference type="AlphaFoldDB" id="A0A5C5XZG3"/>
<evidence type="ECO:0000259" key="1">
    <source>
        <dbReference type="Pfam" id="PF07583"/>
    </source>
</evidence>
<dbReference type="InterPro" id="IPR011444">
    <property type="entry name" value="DUF1549"/>
</dbReference>
<dbReference type="Proteomes" id="UP000317238">
    <property type="component" value="Unassembled WGS sequence"/>
</dbReference>
<reference evidence="3 4" key="1">
    <citation type="submission" date="2019-02" db="EMBL/GenBank/DDBJ databases">
        <title>Deep-cultivation of Planctomycetes and their phenomic and genomic characterization uncovers novel biology.</title>
        <authorList>
            <person name="Wiegand S."/>
            <person name="Jogler M."/>
            <person name="Boedeker C."/>
            <person name="Pinto D."/>
            <person name="Vollmers J."/>
            <person name="Rivas-Marin E."/>
            <person name="Kohn T."/>
            <person name="Peeters S.H."/>
            <person name="Heuer A."/>
            <person name="Rast P."/>
            <person name="Oberbeckmann S."/>
            <person name="Bunk B."/>
            <person name="Jeske O."/>
            <person name="Meyerdierks A."/>
            <person name="Storesund J.E."/>
            <person name="Kallscheuer N."/>
            <person name="Luecker S."/>
            <person name="Lage O.M."/>
            <person name="Pohl T."/>
            <person name="Merkel B.J."/>
            <person name="Hornburger P."/>
            <person name="Mueller R.-W."/>
            <person name="Bruemmer F."/>
            <person name="Labrenz M."/>
            <person name="Spormann A.M."/>
            <person name="Op Den Camp H."/>
            <person name="Overmann J."/>
            <person name="Amann R."/>
            <person name="Jetten M.S.M."/>
            <person name="Mascher T."/>
            <person name="Medema M.H."/>
            <person name="Devos D.P."/>
            <person name="Kaster A.-K."/>
            <person name="Ovreas L."/>
            <person name="Rohde M."/>
            <person name="Galperin M.Y."/>
            <person name="Jogler C."/>
        </authorList>
    </citation>
    <scope>NUCLEOTIDE SEQUENCE [LARGE SCALE GENOMIC DNA]</scope>
    <source>
        <strain evidence="3 4">Pan14r</strain>
    </source>
</reference>
<protein>
    <recommendedName>
        <fullName evidence="5">DUF1549 domain-containing protein</fullName>
    </recommendedName>
</protein>
<dbReference type="PANTHER" id="PTHR35889:SF3">
    <property type="entry name" value="F-BOX DOMAIN-CONTAINING PROTEIN"/>
    <property type="match status" value="1"/>
</dbReference>
<evidence type="ECO:0000259" key="2">
    <source>
        <dbReference type="Pfam" id="PF07587"/>
    </source>
</evidence>
<dbReference type="OrthoDB" id="289126at2"/>
<dbReference type="PANTHER" id="PTHR35889">
    <property type="entry name" value="CYCLOINULO-OLIGOSACCHARIDE FRUCTANOTRANSFERASE-RELATED"/>
    <property type="match status" value="1"/>
</dbReference>